<reference evidence="2 3" key="1">
    <citation type="submission" date="2024-02" db="EMBL/GenBank/DDBJ databases">
        <title>A Gaetbulibacter species isolated from tidal flats and genomic insights of their niches.</title>
        <authorList>
            <person name="Ye Y."/>
        </authorList>
    </citation>
    <scope>NUCLEOTIDE SEQUENCE [LARGE SCALE GENOMIC DNA]</scope>
    <source>
        <strain evidence="2 3">KYW382</strain>
    </source>
</reference>
<dbReference type="GO" id="GO:0016779">
    <property type="term" value="F:nucleotidyltransferase activity"/>
    <property type="evidence" value="ECO:0007669"/>
    <property type="project" value="UniProtKB-KW"/>
</dbReference>
<keyword evidence="1" id="KW-0732">Signal</keyword>
<evidence type="ECO:0000256" key="1">
    <source>
        <dbReference type="SAM" id="SignalP"/>
    </source>
</evidence>
<keyword evidence="2" id="KW-0548">Nucleotidyltransferase</keyword>
<keyword evidence="3" id="KW-1185">Reference proteome</keyword>
<dbReference type="Proteomes" id="UP001610100">
    <property type="component" value="Unassembled WGS sequence"/>
</dbReference>
<keyword evidence="2" id="KW-0808">Transferase</keyword>
<dbReference type="Gene3D" id="3.10.450.360">
    <property type="match status" value="1"/>
</dbReference>
<feature type="signal peptide" evidence="1">
    <location>
        <begin position="1"/>
        <end position="19"/>
    </location>
</feature>
<sequence>MKKLILGLFILGLTTPLFAQDPTELPEVVIVHNYKYLDATDNSELAIPVQNMQFTVSDFNVKTLDIYTEENDYYEVYFIIPEGKVLATYDNNSNLLKTAERYTDIKLPVKVRQAIARRFPNWNISKNIYLVHYYEPSDIRKLYKITLDNDKQRIRVKLDENGDFI</sequence>
<proteinExistence type="predicted"/>
<organism evidence="2 3">
    <name type="scientific">Gaetbulibacter aestuarii</name>
    <dbReference type="NCBI Taxonomy" id="1502358"/>
    <lineage>
        <taxon>Bacteria</taxon>
        <taxon>Pseudomonadati</taxon>
        <taxon>Bacteroidota</taxon>
        <taxon>Flavobacteriia</taxon>
        <taxon>Flavobacteriales</taxon>
        <taxon>Flavobacteriaceae</taxon>
        <taxon>Gaetbulibacter</taxon>
    </lineage>
</organism>
<evidence type="ECO:0000313" key="2">
    <source>
        <dbReference type="EMBL" id="MFH6771362.1"/>
    </source>
</evidence>
<dbReference type="RefSeq" id="WP_344740406.1">
    <property type="nucleotide sequence ID" value="NZ_BAABAY010000001.1"/>
</dbReference>
<comment type="caution">
    <text evidence="2">The sequence shown here is derived from an EMBL/GenBank/DDBJ whole genome shotgun (WGS) entry which is preliminary data.</text>
</comment>
<protein>
    <submittedName>
        <fullName evidence="2">Nicotinate-nucleotide adenylyltransferase</fullName>
    </submittedName>
</protein>
<name>A0ABW7N029_9FLAO</name>
<accession>A0ABW7N029</accession>
<dbReference type="EMBL" id="JBAWKB010000001">
    <property type="protein sequence ID" value="MFH6771362.1"/>
    <property type="molecule type" value="Genomic_DNA"/>
</dbReference>
<feature type="chain" id="PRO_5047110108" evidence="1">
    <location>
        <begin position="20"/>
        <end position="165"/>
    </location>
</feature>
<evidence type="ECO:0000313" key="3">
    <source>
        <dbReference type="Proteomes" id="UP001610100"/>
    </source>
</evidence>
<gene>
    <name evidence="2" type="ORF">V8G58_05390</name>
</gene>
<dbReference type="SUPFAM" id="SSF160574">
    <property type="entry name" value="BT0923-like"/>
    <property type="match status" value="1"/>
</dbReference>